<dbReference type="Pfam" id="PF07992">
    <property type="entry name" value="Pyr_redox_2"/>
    <property type="match status" value="1"/>
</dbReference>
<accession>A0ABP0IXF9</accession>
<keyword evidence="3" id="KW-0560">Oxidoreductase</keyword>
<dbReference type="InterPro" id="IPR023753">
    <property type="entry name" value="FAD/NAD-binding_dom"/>
</dbReference>
<dbReference type="InterPro" id="IPR036188">
    <property type="entry name" value="FAD/NAD-bd_sf"/>
</dbReference>
<keyword evidence="6" id="KW-0732">Signal</keyword>
<comment type="similarity">
    <text evidence="1">Belongs to the class-II pyridine nucleotide-disulfide oxidoreductase family.</text>
</comment>
<name>A0ABP0IXF9_9DINO</name>
<dbReference type="SUPFAM" id="SSF51905">
    <property type="entry name" value="FAD/NAD(P)-binding domain"/>
    <property type="match status" value="1"/>
</dbReference>
<dbReference type="PROSITE" id="PS51352">
    <property type="entry name" value="THIOREDOXIN_2"/>
    <property type="match status" value="1"/>
</dbReference>
<evidence type="ECO:0000259" key="7">
    <source>
        <dbReference type="PROSITE" id="PS51352"/>
    </source>
</evidence>
<evidence type="ECO:0000313" key="9">
    <source>
        <dbReference type="Proteomes" id="UP001642464"/>
    </source>
</evidence>
<dbReference type="Proteomes" id="UP001642464">
    <property type="component" value="Unassembled WGS sequence"/>
</dbReference>
<sequence length="983" mass="110037">MRLWTLLVLLVPSAAVKELFTAKEFKDLLAEANGRPIILDFYSMSCGPCHMIAPVFRKISKDFAGKAYFRKVDVGKNHQLASQQGIRSMPTFQFWLRGKKRHQFSGADEYSLREWTRKLVDEADRDDIVVTREALEEFYHKHDPAKASKESIDTILQKNSKDFPTMVRLLKKKYGEGPKTSPRPKSEKKEETKSTGGPNLQAATLEELKHEIERREEDVAEAKAEEEELRLEHNPCTLYRNRTNNAIERVVIIGGGPAGMTAAIYAARSNLCPLVIAPSMGGQLMAKGVDVENYPGLPRENGGMMIQVMKHQARSFYAEVWDDHVIGVNTTARPFQIFTNNSGLVQAHTIIAATGANSKWLHVKGEWEFRGHGVSSCATCDGYLYKNKACAVIGGGDSAMEEALVLARICSSVDLLHRRDAFRASLVLQQRVLNHPNIRVRWNTAVKRFVGKTTEVEGVEHKELTHLELMDTQDSSKDDLVPMEAAFIAIGHDPNTRLFRGQVDMDETGYLQVTGSRTSVPGFFAAGDVADHVYRQAITSAGSGAMAALDAEKYLDENPVEEDTCVKQEDFQTWSLKDLREQVKLLGVNCVACREKQDFIASLQARSTRDGHILRIRESAPVTGAVIGARRIDAMRGTGVKYTCEITGSPATLVCSECPVYFATYEHFDVWWKGIGNLIAQDIVVLRAPPKMIGSEDERKRRTEELMGIRKELLELCTETAQKFLVQGKYDLAVPGALQSLKFAIDVFGAEASELVPSYLLLAEANLGLRRLKIAEEFLSLANWNILKHPQASSSMMSNLQRNFGRLYAAQQRYNEALQAFATDIYYSSMEFGPENIRSAPSYFHMGRVFQSHQKAERAVAFYTKVVDVYSKFLDSWMRSSTGETSEITSVEVEEAVEIVKHIADYHEKRLESDPGNQDATRSLSDGHQSLGLLMAYTGDLNTGKEYLQIALQGYRSILGEDHAKSKLCQKHFETLEKRAALL</sequence>
<dbReference type="PRINTS" id="PR00469">
    <property type="entry name" value="PNDRDTASEII"/>
</dbReference>
<evidence type="ECO:0000256" key="4">
    <source>
        <dbReference type="SAM" id="Coils"/>
    </source>
</evidence>
<feature type="domain" description="Thioredoxin" evidence="7">
    <location>
        <begin position="5"/>
        <end position="125"/>
    </location>
</feature>
<dbReference type="Gene3D" id="1.25.40.10">
    <property type="entry name" value="Tetratricopeptide repeat domain"/>
    <property type="match status" value="1"/>
</dbReference>
<dbReference type="SUPFAM" id="SSF52833">
    <property type="entry name" value="Thioredoxin-like"/>
    <property type="match status" value="1"/>
</dbReference>
<dbReference type="InterPro" id="IPR011990">
    <property type="entry name" value="TPR-like_helical_dom_sf"/>
</dbReference>
<dbReference type="Gene3D" id="3.40.30.10">
    <property type="entry name" value="Glutaredoxin"/>
    <property type="match status" value="1"/>
</dbReference>
<dbReference type="CDD" id="cd02947">
    <property type="entry name" value="TRX_family"/>
    <property type="match status" value="1"/>
</dbReference>
<dbReference type="Gene3D" id="3.50.50.60">
    <property type="entry name" value="FAD/NAD(P)-binding domain"/>
    <property type="match status" value="2"/>
</dbReference>
<dbReference type="Pfam" id="PF00085">
    <property type="entry name" value="Thioredoxin"/>
    <property type="match status" value="1"/>
</dbReference>
<keyword evidence="9" id="KW-1185">Reference proteome</keyword>
<evidence type="ECO:0000256" key="3">
    <source>
        <dbReference type="ARBA" id="ARBA00023002"/>
    </source>
</evidence>
<evidence type="ECO:0000313" key="8">
    <source>
        <dbReference type="EMBL" id="CAK9006794.1"/>
    </source>
</evidence>
<dbReference type="InterPro" id="IPR050097">
    <property type="entry name" value="Ferredoxin-NADP_redctase_2"/>
</dbReference>
<comment type="caution">
    <text evidence="8">The sequence shown here is derived from an EMBL/GenBank/DDBJ whole genome shotgun (WGS) entry which is preliminary data.</text>
</comment>
<dbReference type="EMBL" id="CAXAMM010005302">
    <property type="protein sequence ID" value="CAK9006794.1"/>
    <property type="molecule type" value="Genomic_DNA"/>
</dbReference>
<feature type="coiled-coil region" evidence="4">
    <location>
        <begin position="205"/>
        <end position="232"/>
    </location>
</feature>
<dbReference type="InterPro" id="IPR013766">
    <property type="entry name" value="Thioredoxin_domain"/>
</dbReference>
<evidence type="ECO:0000256" key="1">
    <source>
        <dbReference type="ARBA" id="ARBA00009333"/>
    </source>
</evidence>
<reference evidence="8 9" key="1">
    <citation type="submission" date="2024-02" db="EMBL/GenBank/DDBJ databases">
        <authorList>
            <person name="Chen Y."/>
            <person name="Shah S."/>
            <person name="Dougan E. K."/>
            <person name="Thang M."/>
            <person name="Chan C."/>
        </authorList>
    </citation>
    <scope>NUCLEOTIDE SEQUENCE [LARGE SCALE GENOMIC DNA]</scope>
</reference>
<evidence type="ECO:0000256" key="6">
    <source>
        <dbReference type="SAM" id="SignalP"/>
    </source>
</evidence>
<organism evidence="8 9">
    <name type="scientific">Durusdinium trenchii</name>
    <dbReference type="NCBI Taxonomy" id="1381693"/>
    <lineage>
        <taxon>Eukaryota</taxon>
        <taxon>Sar</taxon>
        <taxon>Alveolata</taxon>
        <taxon>Dinophyceae</taxon>
        <taxon>Suessiales</taxon>
        <taxon>Symbiodiniaceae</taxon>
        <taxon>Durusdinium</taxon>
    </lineage>
</organism>
<keyword evidence="2" id="KW-0285">Flavoprotein</keyword>
<gene>
    <name evidence="8" type="ORF">SCF082_LOCUS9180</name>
</gene>
<dbReference type="InterPro" id="IPR036249">
    <property type="entry name" value="Thioredoxin-like_sf"/>
</dbReference>
<feature type="region of interest" description="Disordered" evidence="5">
    <location>
        <begin position="171"/>
        <end position="203"/>
    </location>
</feature>
<evidence type="ECO:0000256" key="5">
    <source>
        <dbReference type="SAM" id="MobiDB-lite"/>
    </source>
</evidence>
<protein>
    <submittedName>
        <fullName evidence="8">Thioredoxin reductase (TRXR)</fullName>
    </submittedName>
</protein>
<dbReference type="SUPFAM" id="SSF48452">
    <property type="entry name" value="TPR-like"/>
    <property type="match status" value="1"/>
</dbReference>
<proteinExistence type="inferred from homology"/>
<feature type="compositionally biased region" description="Basic and acidic residues" evidence="5">
    <location>
        <begin position="184"/>
        <end position="193"/>
    </location>
</feature>
<dbReference type="PANTHER" id="PTHR48105">
    <property type="entry name" value="THIOREDOXIN REDUCTASE 1-RELATED-RELATED"/>
    <property type="match status" value="1"/>
</dbReference>
<evidence type="ECO:0000256" key="2">
    <source>
        <dbReference type="ARBA" id="ARBA00022630"/>
    </source>
</evidence>
<keyword evidence="4" id="KW-0175">Coiled coil</keyword>
<feature type="signal peptide" evidence="6">
    <location>
        <begin position="1"/>
        <end position="15"/>
    </location>
</feature>
<feature type="chain" id="PRO_5046648197" evidence="6">
    <location>
        <begin position="16"/>
        <end position="983"/>
    </location>
</feature>
<dbReference type="PRINTS" id="PR00368">
    <property type="entry name" value="FADPNR"/>
</dbReference>